<dbReference type="GO" id="GO:1904491">
    <property type="term" value="P:protein localization to ciliary transition zone"/>
    <property type="evidence" value="ECO:0007669"/>
    <property type="project" value="TreeGrafter"/>
</dbReference>
<dbReference type="InterPro" id="IPR058686">
    <property type="entry name" value="Ig_NPHP4_3rd"/>
</dbReference>
<feature type="region of interest" description="Disordered" evidence="1">
    <location>
        <begin position="429"/>
        <end position="450"/>
    </location>
</feature>
<reference evidence="9" key="1">
    <citation type="journal article" date="2006" name="Science">
        <title>Ancient noncoding elements conserved in the human genome.</title>
        <authorList>
            <person name="Venkatesh B."/>
            <person name="Kirkness E.F."/>
            <person name="Loh Y.H."/>
            <person name="Halpern A.L."/>
            <person name="Lee A.P."/>
            <person name="Johnson J."/>
            <person name="Dandona N."/>
            <person name="Viswanathan L.D."/>
            <person name="Tay A."/>
            <person name="Venter J.C."/>
            <person name="Strausberg R.L."/>
            <person name="Brenner S."/>
        </authorList>
    </citation>
    <scope>NUCLEOTIDE SEQUENCE [LARGE SCALE GENOMIC DNA]</scope>
</reference>
<evidence type="ECO:0000259" key="2">
    <source>
        <dbReference type="Pfam" id="PF26015"/>
    </source>
</evidence>
<dbReference type="PANTHER" id="PTHR31043:SF3">
    <property type="entry name" value="NEPHROCYSTIN-4"/>
    <property type="match status" value="1"/>
</dbReference>
<keyword evidence="9" id="KW-1185">Reference proteome</keyword>
<dbReference type="PANTHER" id="PTHR31043">
    <property type="entry name" value="NEPHROCYSTIN-4"/>
    <property type="match status" value="1"/>
</dbReference>
<organism evidence="8 9">
    <name type="scientific">Callorhinchus milii</name>
    <name type="common">Ghost shark</name>
    <dbReference type="NCBI Taxonomy" id="7868"/>
    <lineage>
        <taxon>Eukaryota</taxon>
        <taxon>Metazoa</taxon>
        <taxon>Chordata</taxon>
        <taxon>Craniata</taxon>
        <taxon>Vertebrata</taxon>
        <taxon>Chondrichthyes</taxon>
        <taxon>Holocephali</taxon>
        <taxon>Chimaeriformes</taxon>
        <taxon>Callorhinchidae</taxon>
        <taxon>Callorhinchus</taxon>
    </lineage>
</organism>
<dbReference type="InterPro" id="IPR058688">
    <property type="entry name" value="Ig_NPHP4_2nd"/>
</dbReference>
<accession>A0A4W3GNH9</accession>
<reference evidence="8" key="5">
    <citation type="submission" date="2025-09" db="UniProtKB">
        <authorList>
            <consortium name="Ensembl"/>
        </authorList>
    </citation>
    <scope>IDENTIFICATION</scope>
</reference>
<dbReference type="STRING" id="7868.ENSCMIP00000004520"/>
<dbReference type="InterPro" id="IPR058685">
    <property type="entry name" value="Ig_NPHP4_4th"/>
</dbReference>
<dbReference type="GO" id="GO:0097546">
    <property type="term" value="C:ciliary base"/>
    <property type="evidence" value="ECO:0007669"/>
    <property type="project" value="TreeGrafter"/>
</dbReference>
<dbReference type="InterPro" id="IPR058764">
    <property type="entry name" value="NPHP4_SK"/>
</dbReference>
<evidence type="ECO:0000259" key="6">
    <source>
        <dbReference type="Pfam" id="PF26189"/>
    </source>
</evidence>
<dbReference type="InterPro" id="IPR058765">
    <property type="entry name" value="NPHP4_C2-like"/>
</dbReference>
<dbReference type="Ensembl" id="ENSCMIT00000004686.1">
    <property type="protein sequence ID" value="ENSCMIP00000004520.1"/>
    <property type="gene ID" value="ENSCMIG00000002665.1"/>
</dbReference>
<dbReference type="Pfam" id="PF26173">
    <property type="entry name" value="NPHP4_SK"/>
    <property type="match status" value="1"/>
</dbReference>
<evidence type="ECO:0000259" key="5">
    <source>
        <dbReference type="Pfam" id="PF26187"/>
    </source>
</evidence>
<evidence type="ECO:0000259" key="3">
    <source>
        <dbReference type="Pfam" id="PF26173"/>
    </source>
</evidence>
<feature type="domain" description="NPHP4 C2-like" evidence="4">
    <location>
        <begin position="566"/>
        <end position="795"/>
    </location>
</feature>
<proteinExistence type="predicted"/>
<feature type="compositionally biased region" description="Low complexity" evidence="1">
    <location>
        <begin position="804"/>
        <end position="817"/>
    </location>
</feature>
<evidence type="ECO:0000256" key="1">
    <source>
        <dbReference type="SAM" id="MobiDB-lite"/>
    </source>
</evidence>
<dbReference type="CDD" id="cd22239">
    <property type="entry name" value="NPHP4"/>
    <property type="match status" value="1"/>
</dbReference>
<feature type="domain" description="NPHP4 Ig-like" evidence="7">
    <location>
        <begin position="945"/>
        <end position="1096"/>
    </location>
</feature>
<dbReference type="GO" id="GO:0097730">
    <property type="term" value="C:non-motile cilium"/>
    <property type="evidence" value="ECO:0007669"/>
    <property type="project" value="InterPro"/>
</dbReference>
<dbReference type="Pfam" id="PF26189">
    <property type="entry name" value="Ig_NPHP4_2nd"/>
    <property type="match status" value="1"/>
</dbReference>
<evidence type="ECO:0000313" key="9">
    <source>
        <dbReference type="Proteomes" id="UP000314986"/>
    </source>
</evidence>
<dbReference type="GeneTree" id="ENSGT00510000048827"/>
<sequence length="1395" mass="157426">MVDVNYQLRLNLFDTSYSHFFGRTLKSSARPLKSAPGQPAKVLFNEAVYLQTFLNYTHIVIIVEVVAFVKKRDGTQNVLSCGFGILPLNSRQQPTSDTTQPQVKRLNLYHGTPRALLHPELKDPIEKNRLMTLIEGSHILYLLRTHPALEKVMHLVPENMLISGVETIPGIVQPYGGTNDALKKPRILKSTIFHLDELSIQLYPTLEKFEEELVELLNADRLNKNNQSTDGNTIIIQERRLQVGVHNGWCFVQKPQVTVVIPSITMRGKSGSLRRSFSHRSLSGENESLILRSRIQLTEMVHHPAFAVVFQLEYVFSVPTITDGKKQLKFNVLGSEISLHHFLYKKANTATSFSETAYMHTIRWAVWNPPLKAATSTVTLPLHGGSLANPNNLLVYKVPSTAMSSLEVRQVESGTISFRFDCPSKSQALSSEEVATTGPEEPLRPTTPIESHLGTSISDVAGLQESPQGPGLSLSQLALSSRYLSISHSDRITLQEHFSSQLSPFSMTSVQYTGIPESPISRTRGTDTAAEQGFDQLRELPFTPVHAPVIALGTQTRSSRSVTSRAALAQMRTVGFPEILDDNKELAEVLDPQDAANLNLQKEEADYLQCNEIILQFLAFTRIPQDSLWPRLIYFSFQFYRFPPVITRQLQLVKAGSVEASGNMPLILIPVNKDGSINTASPGLELKYMVEPSFLKQGEQRWFIRYLAMQTLQIDVWDAESLLLMGSAAVELKHLLRQTRSAVQVTHELEVITTEFSQDAPMPSGDLTRHGAVKPFGVTTLTKGRLHMRLGNIGHVSEQRKSSHSLPSSHSRVISSHEGPSGFPGGSLSNQNVKVLKAHNTFRAQRLSDLDSELASLLVTRLKESSISVQQGRNEMDAVRQRKLERMLAVRQFESSNSASSSRSHILGRREERIQHTRDLQIIEAYREQTKTASIVNMLHQAITTQYTMYATLGTAEFFEFSLKNPHNVQHTITIECEHPELSIIINSREWRHFKNLTNTLTPLEEDMFLVQGGIIFPQVYLRPKETVHIPFKFQTFSADHYVPPQGPSDLRLCKTPNVGNQLESNTLSAKKIRVHFKTEDGKPIAILQVNVESQPYVIDQTFRFYHPEFTFLKKSIRLPPWHTMPGTHVQTQTDELQINVRCSDSNIICETKKMDRNEPQDVFLKVSCGPSPQINKFFIMVYMDLWLATPIQIWQFYIHSLNRVDVSCVMGQLSQLSLVLRGTQAVRTVAAYTSHPHELQIEPSGAFVLPPHSVKDLHLTLRPQRDGNRCIYLNVVDIEYRQLVASWLMYVACGQPFISKAFEVTIPVREGKGSTKRISYTNLYPTKRVFFLRTNRADLLRYKEDYFEVGGGETYSIGLRFAPGQAPGVEEILIFINDQEEKNEATFCVKVTYQ</sequence>
<feature type="domain" description="NPHP4 SK-like" evidence="3">
    <location>
        <begin position="875"/>
        <end position="942"/>
    </location>
</feature>
<dbReference type="Proteomes" id="UP000314986">
    <property type="component" value="Unassembled WGS sequence"/>
</dbReference>
<name>A0A4W3GNH9_CALMI</name>
<feature type="domain" description="NPHP4 Ig-like" evidence="6">
    <location>
        <begin position="1103"/>
        <end position="1200"/>
    </location>
</feature>
<dbReference type="Pfam" id="PF26015">
    <property type="entry name" value="Ig_NPH4_3rd"/>
    <property type="match status" value="1"/>
</dbReference>
<protein>
    <submittedName>
        <fullName evidence="8">Nephrocystin 4</fullName>
    </submittedName>
</protein>
<dbReference type="InterPro" id="IPR029775">
    <property type="entry name" value="NPHP4"/>
</dbReference>
<reference evidence="8" key="4">
    <citation type="submission" date="2025-08" db="UniProtKB">
        <authorList>
            <consortium name="Ensembl"/>
        </authorList>
    </citation>
    <scope>IDENTIFICATION</scope>
</reference>
<reference evidence="9" key="2">
    <citation type="journal article" date="2007" name="PLoS Biol.">
        <title>Survey sequencing and comparative analysis of the elephant shark (Callorhinchus milii) genome.</title>
        <authorList>
            <person name="Venkatesh B."/>
            <person name="Kirkness E.F."/>
            <person name="Loh Y.H."/>
            <person name="Halpern A.L."/>
            <person name="Lee A.P."/>
            <person name="Johnson J."/>
            <person name="Dandona N."/>
            <person name="Viswanathan L.D."/>
            <person name="Tay A."/>
            <person name="Venter J.C."/>
            <person name="Strausberg R.L."/>
            <person name="Brenner S."/>
        </authorList>
    </citation>
    <scope>NUCLEOTIDE SEQUENCE [LARGE SCALE GENOMIC DNA]</scope>
</reference>
<evidence type="ECO:0000313" key="8">
    <source>
        <dbReference type="Ensembl" id="ENSCMIP00000004520.1"/>
    </source>
</evidence>
<evidence type="ECO:0000259" key="4">
    <source>
        <dbReference type="Pfam" id="PF26186"/>
    </source>
</evidence>
<dbReference type="InterPro" id="IPR058687">
    <property type="entry name" value="Ig_NPHP4_1st"/>
</dbReference>
<dbReference type="Pfam" id="PF26190">
    <property type="entry name" value="Ig_NPHP4_1st"/>
    <property type="match status" value="1"/>
</dbReference>
<dbReference type="GO" id="GO:0036064">
    <property type="term" value="C:ciliary basal body"/>
    <property type="evidence" value="ECO:0007669"/>
    <property type="project" value="TreeGrafter"/>
</dbReference>
<feature type="region of interest" description="Disordered" evidence="1">
    <location>
        <begin position="797"/>
        <end position="828"/>
    </location>
</feature>
<dbReference type="GO" id="GO:0090090">
    <property type="term" value="P:negative regulation of canonical Wnt signaling pathway"/>
    <property type="evidence" value="ECO:0007669"/>
    <property type="project" value="InterPro"/>
</dbReference>
<feature type="domain" description="NPHP4 Ig-like" evidence="5">
    <location>
        <begin position="1300"/>
        <end position="1395"/>
    </location>
</feature>
<dbReference type="OMA" id="FLLEYTF"/>
<dbReference type="Pfam" id="PF26187">
    <property type="entry name" value="Ig_NPHP4_4th"/>
    <property type="match status" value="1"/>
</dbReference>
<dbReference type="GO" id="GO:0035869">
    <property type="term" value="C:ciliary transition zone"/>
    <property type="evidence" value="ECO:0007669"/>
    <property type="project" value="TreeGrafter"/>
</dbReference>
<evidence type="ECO:0000259" key="7">
    <source>
        <dbReference type="Pfam" id="PF26190"/>
    </source>
</evidence>
<feature type="domain" description="NPHP4 Ig-like" evidence="2">
    <location>
        <begin position="1211"/>
        <end position="1294"/>
    </location>
</feature>
<dbReference type="Pfam" id="PF26186">
    <property type="entry name" value="NPHP4_C2_3rd"/>
    <property type="match status" value="1"/>
</dbReference>
<reference evidence="9" key="3">
    <citation type="journal article" date="2014" name="Nature">
        <title>Elephant shark genome provides unique insights into gnathostome evolution.</title>
        <authorList>
            <consortium name="International Elephant Shark Genome Sequencing Consortium"/>
            <person name="Venkatesh B."/>
            <person name="Lee A.P."/>
            <person name="Ravi V."/>
            <person name="Maurya A.K."/>
            <person name="Lian M.M."/>
            <person name="Swann J.B."/>
            <person name="Ohta Y."/>
            <person name="Flajnik M.F."/>
            <person name="Sutoh Y."/>
            <person name="Kasahara M."/>
            <person name="Hoon S."/>
            <person name="Gangu V."/>
            <person name="Roy S.W."/>
            <person name="Irimia M."/>
            <person name="Korzh V."/>
            <person name="Kondrychyn I."/>
            <person name="Lim Z.W."/>
            <person name="Tay B.H."/>
            <person name="Tohari S."/>
            <person name="Kong K.W."/>
            <person name="Ho S."/>
            <person name="Lorente-Galdos B."/>
            <person name="Quilez J."/>
            <person name="Marques-Bonet T."/>
            <person name="Raney B.J."/>
            <person name="Ingham P.W."/>
            <person name="Tay A."/>
            <person name="Hillier L.W."/>
            <person name="Minx P."/>
            <person name="Boehm T."/>
            <person name="Wilson R.K."/>
            <person name="Brenner S."/>
            <person name="Warren W.C."/>
        </authorList>
    </citation>
    <scope>NUCLEOTIDE SEQUENCE [LARGE SCALE GENOMIC DNA]</scope>
</reference>
<gene>
    <name evidence="8" type="primary">nphp4</name>
</gene>
<dbReference type="InParanoid" id="A0A4W3GNH9"/>